<evidence type="ECO:0000256" key="5">
    <source>
        <dbReference type="ARBA" id="ARBA00022801"/>
    </source>
</evidence>
<dbReference type="EMBL" id="JAULSX010000001">
    <property type="protein sequence ID" value="KAK3500245.1"/>
    <property type="molecule type" value="Genomic_DNA"/>
</dbReference>
<keyword evidence="3" id="KW-0645">Protease</keyword>
<evidence type="ECO:0000259" key="8">
    <source>
        <dbReference type="PROSITE" id="PS50235"/>
    </source>
</evidence>
<dbReference type="Proteomes" id="UP001285908">
    <property type="component" value="Unassembled WGS sequence"/>
</dbReference>
<organism evidence="9 10">
    <name type="scientific">Neurospora hispaniola</name>
    <dbReference type="NCBI Taxonomy" id="588809"/>
    <lineage>
        <taxon>Eukaryota</taxon>
        <taxon>Fungi</taxon>
        <taxon>Dikarya</taxon>
        <taxon>Ascomycota</taxon>
        <taxon>Pezizomycotina</taxon>
        <taxon>Sordariomycetes</taxon>
        <taxon>Sordariomycetidae</taxon>
        <taxon>Sordariales</taxon>
        <taxon>Sordariaceae</taxon>
        <taxon>Neurospora</taxon>
    </lineage>
</organism>
<proteinExistence type="predicted"/>
<evidence type="ECO:0000256" key="6">
    <source>
        <dbReference type="ARBA" id="ARBA00022807"/>
    </source>
</evidence>
<evidence type="ECO:0000256" key="4">
    <source>
        <dbReference type="ARBA" id="ARBA00022786"/>
    </source>
</evidence>
<dbReference type="AlphaFoldDB" id="A0AAJ0MWD6"/>
<comment type="caution">
    <text evidence="9">The sequence shown here is derived from an EMBL/GenBank/DDBJ whole genome shotgun (WGS) entry which is preliminary data.</text>
</comment>
<reference evidence="9 10" key="1">
    <citation type="journal article" date="2023" name="Mol. Phylogenet. Evol.">
        <title>Genome-scale phylogeny and comparative genomics of the fungal order Sordariales.</title>
        <authorList>
            <person name="Hensen N."/>
            <person name="Bonometti L."/>
            <person name="Westerberg I."/>
            <person name="Brannstrom I.O."/>
            <person name="Guillou S."/>
            <person name="Cros-Aarteil S."/>
            <person name="Calhoun S."/>
            <person name="Haridas S."/>
            <person name="Kuo A."/>
            <person name="Mondo S."/>
            <person name="Pangilinan J."/>
            <person name="Riley R."/>
            <person name="LaButti K."/>
            <person name="Andreopoulos B."/>
            <person name="Lipzen A."/>
            <person name="Chen C."/>
            <person name="Yan M."/>
            <person name="Daum C."/>
            <person name="Ng V."/>
            <person name="Clum A."/>
            <person name="Steindorff A."/>
            <person name="Ohm R.A."/>
            <person name="Martin F."/>
            <person name="Silar P."/>
            <person name="Natvig D.O."/>
            <person name="Lalanne C."/>
            <person name="Gautier V."/>
            <person name="Ament-Velasquez S.L."/>
            <person name="Kruys A."/>
            <person name="Hutchinson M.I."/>
            <person name="Powell A.J."/>
            <person name="Barry K."/>
            <person name="Miller A.N."/>
            <person name="Grigoriev I.V."/>
            <person name="Debuchy R."/>
            <person name="Gladieux P."/>
            <person name="Hiltunen Thoren M."/>
            <person name="Johannesson H."/>
        </authorList>
    </citation>
    <scope>NUCLEOTIDE SEQUENCE [LARGE SCALE GENOMIC DNA]</scope>
    <source>
        <strain evidence="9 10">FGSC 10403</strain>
    </source>
</reference>
<protein>
    <recommendedName>
        <fullName evidence="2">ubiquitinyl hydrolase 1</fullName>
        <ecNumber evidence="2">3.4.19.12</ecNumber>
    </recommendedName>
</protein>
<dbReference type="PANTHER" id="PTHR24006">
    <property type="entry name" value="UBIQUITIN CARBOXYL-TERMINAL HYDROLASE"/>
    <property type="match status" value="1"/>
</dbReference>
<keyword evidence="6" id="KW-0788">Thiol protease</keyword>
<dbReference type="GO" id="GO:0016579">
    <property type="term" value="P:protein deubiquitination"/>
    <property type="evidence" value="ECO:0007669"/>
    <property type="project" value="InterPro"/>
</dbReference>
<dbReference type="GeneID" id="87876223"/>
<feature type="compositionally biased region" description="Basic and acidic residues" evidence="7">
    <location>
        <begin position="474"/>
        <end position="488"/>
    </location>
</feature>
<gene>
    <name evidence="9" type="ORF">B0T23DRAFT_401703</name>
</gene>
<accession>A0AAJ0MWD6</accession>
<dbReference type="SUPFAM" id="SSF54001">
    <property type="entry name" value="Cysteine proteinases"/>
    <property type="match status" value="1"/>
</dbReference>
<feature type="compositionally biased region" description="Polar residues" evidence="7">
    <location>
        <begin position="434"/>
        <end position="446"/>
    </location>
</feature>
<feature type="compositionally biased region" description="Low complexity" evidence="7">
    <location>
        <begin position="456"/>
        <end position="467"/>
    </location>
</feature>
<dbReference type="InterPro" id="IPR018200">
    <property type="entry name" value="USP_CS"/>
</dbReference>
<dbReference type="PROSITE" id="PS00972">
    <property type="entry name" value="USP_1"/>
    <property type="match status" value="1"/>
</dbReference>
<feature type="region of interest" description="Disordered" evidence="7">
    <location>
        <begin position="746"/>
        <end position="769"/>
    </location>
</feature>
<evidence type="ECO:0000313" key="10">
    <source>
        <dbReference type="Proteomes" id="UP001285908"/>
    </source>
</evidence>
<feature type="compositionally biased region" description="Basic residues" evidence="7">
    <location>
        <begin position="118"/>
        <end position="142"/>
    </location>
</feature>
<keyword evidence="5" id="KW-0378">Hydrolase</keyword>
<sequence>MENRTSLSNKKALLTFGVIRIRPPRPAATQALSSPRNPASEADSASRNPPHWAPAHSDSLRWPHAGEQLPRRHISQAGMMNSTGHLPAGQPMQGNADMGIPRMNGGPGGQGHLGQGHGPRRGRPHHNHYNPGAHHHHHHHGQYHQPHVAHQPMYAANYMPQPYGVPPGYYAPPAYQNAATMNPYGMPQYAPPAATYARSPPAMQHYMPMVAQNPYARPAPPQSPIVSTPYQAPPMPPPALVPVPAPHTPSSTHSHVVPTPMTPPAQQMPPIVPPQAQIQSQPQVQVQPEPEPEIQQKVVVEEPVAEEAIQPAQAEAVYSHFASPQKSDKPPFSLPWFSHPDTPFPARTKLRRRRQAPSAASESVSLPTAPGQQHEAAPVESAPTENVQEDAAVSTPKGTPKLEILPPRSETPSTQELPSVDTPSTSPTGSIPSQQLQVSESITASPAQPAKQATRVPVPAVPAVPVVPVLPKPAPKDKPATSEEKPSTETKPAGSTPAAEETSETTAKDSTASAPESSAPAAQAAPAPAPVKPKSWANLFTKPAAPVNAAAVAAAAASASQTTVNGNTVADASGAATGVATGFAQSKATSMAEAIQSYRVGTAEKIVFLEPRGLVNTGNMCYMNSILQVLVNCIPFYDFLDQVSKKAVHSFNSETPLLDAMIMFMREFKVIDSAVSIDQLKRRLKSEELEQYGEAFTPEFVYDAIRKLPRFASMRRGHQQDAEEFLGFLLEGLHDECTHVMSTLPVSTTSTAPNSSLPSPTASNTGDDWLEVGPRQKAAITRTSGYSSSISPITRIFGGQLRSELRIPGLKSSVTLEPYQPLQLDIGAPEVRNIVDALRGLTRPETIHGDFNSPHGKDAKATKQVFIESLPPVLILHLKRFQFDAEGHGTIKIWKKVGYPLELEIPREVVSRQKRNTTHAENADLLKYRLITVVYHHGKNASGGHYTVDVRRQDGREWVRIDDTVIRRVRPEDVAEAGAEEKPSKGAVGDRRENGSSAAASNRFGAMNDDDTGDDEGWKQATASGKKWSSVVNGAGLAAPSGSGSLKAAAKQHNDSFKDNKVAYLLFYQRI</sequence>
<dbReference type="Pfam" id="PF00443">
    <property type="entry name" value="UCH"/>
    <property type="match status" value="1"/>
</dbReference>
<feature type="compositionally biased region" description="Polar residues" evidence="7">
    <location>
        <begin position="30"/>
        <end position="47"/>
    </location>
</feature>
<feature type="compositionally biased region" description="Low complexity" evidence="7">
    <location>
        <begin position="495"/>
        <end position="526"/>
    </location>
</feature>
<feature type="compositionally biased region" description="Polar residues" evidence="7">
    <location>
        <begin position="746"/>
        <end position="766"/>
    </location>
</feature>
<evidence type="ECO:0000256" key="7">
    <source>
        <dbReference type="SAM" id="MobiDB-lite"/>
    </source>
</evidence>
<dbReference type="PROSITE" id="PS50235">
    <property type="entry name" value="USP_3"/>
    <property type="match status" value="1"/>
</dbReference>
<dbReference type="GO" id="GO:0004843">
    <property type="term" value="F:cysteine-type deubiquitinase activity"/>
    <property type="evidence" value="ECO:0007669"/>
    <property type="project" value="UniProtKB-EC"/>
</dbReference>
<evidence type="ECO:0000256" key="3">
    <source>
        <dbReference type="ARBA" id="ARBA00022670"/>
    </source>
</evidence>
<dbReference type="InterPro" id="IPR038765">
    <property type="entry name" value="Papain-like_cys_pep_sf"/>
</dbReference>
<dbReference type="GO" id="GO:0005829">
    <property type="term" value="C:cytosol"/>
    <property type="evidence" value="ECO:0007669"/>
    <property type="project" value="TreeGrafter"/>
</dbReference>
<dbReference type="RefSeq" id="XP_062697878.1">
    <property type="nucleotide sequence ID" value="XM_062838601.1"/>
</dbReference>
<dbReference type="GO" id="GO:0006508">
    <property type="term" value="P:proteolysis"/>
    <property type="evidence" value="ECO:0007669"/>
    <property type="project" value="UniProtKB-KW"/>
</dbReference>
<feature type="region of interest" description="Disordered" evidence="7">
    <location>
        <begin position="319"/>
        <end position="531"/>
    </location>
</feature>
<dbReference type="GO" id="GO:0005634">
    <property type="term" value="C:nucleus"/>
    <property type="evidence" value="ECO:0007669"/>
    <property type="project" value="TreeGrafter"/>
</dbReference>
<feature type="region of interest" description="Disordered" evidence="7">
    <location>
        <begin position="972"/>
        <end position="1026"/>
    </location>
</feature>
<name>A0AAJ0MWD6_9PEZI</name>
<dbReference type="EC" id="3.4.19.12" evidence="2"/>
<feature type="region of interest" description="Disordered" evidence="7">
    <location>
        <begin position="79"/>
        <end position="143"/>
    </location>
</feature>
<dbReference type="CDD" id="cd02257">
    <property type="entry name" value="Peptidase_C19"/>
    <property type="match status" value="1"/>
</dbReference>
<dbReference type="Gene3D" id="3.90.70.10">
    <property type="entry name" value="Cysteine proteinases"/>
    <property type="match status" value="1"/>
</dbReference>
<feature type="domain" description="USP" evidence="8">
    <location>
        <begin position="612"/>
        <end position="987"/>
    </location>
</feature>
<dbReference type="InterPro" id="IPR050164">
    <property type="entry name" value="Peptidase_C19"/>
</dbReference>
<feature type="compositionally biased region" description="Basic and acidic residues" evidence="7">
    <location>
        <begin position="972"/>
        <end position="994"/>
    </location>
</feature>
<comment type="catalytic activity">
    <reaction evidence="1">
        <text>Thiol-dependent hydrolysis of ester, thioester, amide, peptide and isopeptide bonds formed by the C-terminal Gly of ubiquitin (a 76-residue protein attached to proteins as an intracellular targeting signal).</text>
        <dbReference type="EC" id="3.4.19.12"/>
    </reaction>
</comment>
<evidence type="ECO:0000313" key="9">
    <source>
        <dbReference type="EMBL" id="KAK3500245.1"/>
    </source>
</evidence>
<evidence type="ECO:0000256" key="2">
    <source>
        <dbReference type="ARBA" id="ARBA00012759"/>
    </source>
</evidence>
<keyword evidence="4" id="KW-0833">Ubl conjugation pathway</keyword>
<feature type="compositionally biased region" description="Gly residues" evidence="7">
    <location>
        <begin position="105"/>
        <end position="117"/>
    </location>
</feature>
<dbReference type="InterPro" id="IPR001394">
    <property type="entry name" value="Peptidase_C19_UCH"/>
</dbReference>
<keyword evidence="10" id="KW-1185">Reference proteome</keyword>
<feature type="region of interest" description="Disordered" evidence="7">
    <location>
        <begin position="22"/>
        <end position="62"/>
    </location>
</feature>
<dbReference type="PANTHER" id="PTHR24006:SF687">
    <property type="entry name" value="UBIQUITIN CARBOXYL-TERMINAL HYDROLASE 10"/>
    <property type="match status" value="1"/>
</dbReference>
<feature type="compositionally biased region" description="Low complexity" evidence="7">
    <location>
        <begin position="422"/>
        <end position="433"/>
    </location>
</feature>
<evidence type="ECO:0000256" key="1">
    <source>
        <dbReference type="ARBA" id="ARBA00000707"/>
    </source>
</evidence>
<dbReference type="InterPro" id="IPR028889">
    <property type="entry name" value="USP"/>
</dbReference>